<reference evidence="2 3" key="1">
    <citation type="submission" date="2015-08" db="EMBL/GenBank/DDBJ databases">
        <title>Next Generation Sequencing and Analysis of the Genome of Puccinia sorghi L Schw, the Causal Agent of Maize Common Rust.</title>
        <authorList>
            <person name="Rochi L."/>
            <person name="Burguener G."/>
            <person name="Darino M."/>
            <person name="Turjanski A."/>
            <person name="Kreff E."/>
            <person name="Dieguez M.J."/>
            <person name="Sacco F."/>
        </authorList>
    </citation>
    <scope>NUCLEOTIDE SEQUENCE [LARGE SCALE GENOMIC DNA]</scope>
    <source>
        <strain evidence="2 3">RO10H11247</strain>
    </source>
</reference>
<dbReference type="EMBL" id="LAVV01013506">
    <property type="protein sequence ID" value="KNZ45549.1"/>
    <property type="molecule type" value="Genomic_DNA"/>
</dbReference>
<evidence type="ECO:0000256" key="1">
    <source>
        <dbReference type="SAM" id="Phobius"/>
    </source>
</evidence>
<comment type="caution">
    <text evidence="2">The sequence shown here is derived from an EMBL/GenBank/DDBJ whole genome shotgun (WGS) entry which is preliminary data.</text>
</comment>
<evidence type="ECO:0000313" key="2">
    <source>
        <dbReference type="EMBL" id="KNZ45549.1"/>
    </source>
</evidence>
<keyword evidence="3" id="KW-1185">Reference proteome</keyword>
<keyword evidence="1" id="KW-0812">Transmembrane</keyword>
<evidence type="ECO:0000313" key="3">
    <source>
        <dbReference type="Proteomes" id="UP000037035"/>
    </source>
</evidence>
<organism evidence="2 3">
    <name type="scientific">Puccinia sorghi</name>
    <dbReference type="NCBI Taxonomy" id="27349"/>
    <lineage>
        <taxon>Eukaryota</taxon>
        <taxon>Fungi</taxon>
        <taxon>Dikarya</taxon>
        <taxon>Basidiomycota</taxon>
        <taxon>Pucciniomycotina</taxon>
        <taxon>Pucciniomycetes</taxon>
        <taxon>Pucciniales</taxon>
        <taxon>Pucciniaceae</taxon>
        <taxon>Puccinia</taxon>
    </lineage>
</organism>
<gene>
    <name evidence="2" type="ORF">VP01_800g3</name>
</gene>
<dbReference type="VEuPathDB" id="FungiDB:VP01_800g3"/>
<dbReference type="Proteomes" id="UP000037035">
    <property type="component" value="Unassembled WGS sequence"/>
</dbReference>
<name>A0A0L6UAG7_9BASI</name>
<accession>A0A0L6UAG7</accession>
<dbReference type="AlphaFoldDB" id="A0A0L6UAG7"/>
<keyword evidence="1" id="KW-1133">Transmembrane helix</keyword>
<feature type="transmembrane region" description="Helical" evidence="1">
    <location>
        <begin position="86"/>
        <end position="107"/>
    </location>
</feature>
<sequence length="406" mass="48239">MKRKNEQRRDIKRNGGNTFLKDDKAKTSSTYEIFLLILKSIPKVCETSARFIQNWCRFLILGNFYILRSKRESNIERIFFSLFETYLRSFLILFYFFCIFMASCFGFHQKIDLFMPMLQVEFLFLNSRFQDIKVIWKFFYNLFTVEVTVRVKSFRKSSESTLIIPSETFREWFGAELIILMWFVEIKKVLKTLEVTKSEFRGGNWQFEGFSVTLVRIHNEELCMISIYLTNSNLRITRNLLLLAFSEMLTRIKMASLFEKIFCLSLFCIYSSFSFQSSESHTNLHIYEYKFLNSIRIFWSLEKEATSRGLMERLRLTFIGILFKLRNKCQIKINRIKFNLCDGKSQSARIGKIAGLISLQYDYVYQNDIAQFIFSNLTIIPTYSTQTSRCFGARLLCIFEIMGHKL</sequence>
<keyword evidence="1" id="KW-0472">Membrane</keyword>
<protein>
    <submittedName>
        <fullName evidence="2">Uncharacterized protein</fullName>
    </submittedName>
</protein>
<proteinExistence type="predicted"/>